<keyword evidence="2" id="KW-1185">Reference proteome</keyword>
<protein>
    <recommendedName>
        <fullName evidence="3">Neutral/alkaline non-lysosomal ceramidase N-terminal domain-containing protein</fullName>
    </recommendedName>
</protein>
<dbReference type="RefSeq" id="WP_130851302.1">
    <property type="nucleotide sequence ID" value="NZ_UYIG01000001.1"/>
</dbReference>
<evidence type="ECO:0000313" key="2">
    <source>
        <dbReference type="Proteomes" id="UP000289996"/>
    </source>
</evidence>
<dbReference type="Proteomes" id="UP000289996">
    <property type="component" value="Unassembled WGS sequence"/>
</dbReference>
<dbReference type="EMBL" id="UYIG01000001">
    <property type="protein sequence ID" value="VDG27031.1"/>
    <property type="molecule type" value="Genomic_DNA"/>
</dbReference>
<dbReference type="OrthoDB" id="2339720at2"/>
<organism evidence="1 2">
    <name type="scientific">Lactiplantibacillus mudanjiangensis</name>
    <dbReference type="NCBI Taxonomy" id="1296538"/>
    <lineage>
        <taxon>Bacteria</taxon>
        <taxon>Bacillati</taxon>
        <taxon>Bacillota</taxon>
        <taxon>Bacilli</taxon>
        <taxon>Lactobacillales</taxon>
        <taxon>Lactobacillaceae</taxon>
        <taxon>Lactiplantibacillus</taxon>
    </lineage>
</organism>
<name>A0A660E2H7_9LACO</name>
<proteinExistence type="predicted"/>
<gene>
    <name evidence="1" type="ORF">MUDAN_MDHGFNIF_00398</name>
</gene>
<reference evidence="1 2" key="1">
    <citation type="submission" date="2018-11" db="EMBL/GenBank/DDBJ databases">
        <authorList>
            <person name="Wuyts S."/>
        </authorList>
    </citation>
    <scope>NUCLEOTIDE SEQUENCE [LARGE SCALE GENOMIC DNA]</scope>
    <source>
        <strain evidence="1">Lactobacillus mudanjiangensis AMBF249</strain>
    </source>
</reference>
<evidence type="ECO:0000313" key="1">
    <source>
        <dbReference type="EMBL" id="VDG27031.1"/>
    </source>
</evidence>
<accession>A0A660E2H7</accession>
<dbReference type="AlphaFoldDB" id="A0A660E2H7"/>
<sequence>MNESLKAGFGKASIDFNQSDLPIREFAAKMDDLYVRVMLIHGHQDFALVSFDLTSLTNAAIDQFKAQVVALTGIPTENIWITVTHTFAAPHLPSQPDKAPQPYRLIFDKLTASLSASCIAAQQNQQPVQIGSATVDCSLNVNRNLLTTDGWWLGRNFQAYSNHQLRVLAFKQATGQTHLIVNYDIQQSVLDHVTDDHNQRMISSDLMGYGLKSFETNDQVAIFLPGAAGDQRPLFVGDAEQPFAVAKAYVAEQGAIVTERLQHACQAIDNWQALTQLTLVTQAIQVPTQVQELTTFELKPTHHYNFEAAGQTMPLSVTALCLNQHLIAGTQPELNSAFANQCRDALNTNATTMVVTLINGGAKYLPTALDYQRITYQAMNTPLAQGADQLVLQTFAQVGAQIRKEVDHSC</sequence>
<evidence type="ECO:0008006" key="3">
    <source>
        <dbReference type="Google" id="ProtNLM"/>
    </source>
</evidence>